<dbReference type="RefSeq" id="XP_041544136.1">
    <property type="nucleotide sequence ID" value="XM_041690564.1"/>
</dbReference>
<dbReference type="GO" id="GO:0016830">
    <property type="term" value="F:carbon-carbon lyase activity"/>
    <property type="evidence" value="ECO:0007669"/>
    <property type="project" value="InterPro"/>
</dbReference>
<dbReference type="Pfam" id="PF00282">
    <property type="entry name" value="Pyridoxal_deC"/>
    <property type="match status" value="1"/>
</dbReference>
<dbReference type="Proteomes" id="UP000661280">
    <property type="component" value="Chromosome 5"/>
</dbReference>
<dbReference type="SUPFAM" id="SSF53383">
    <property type="entry name" value="PLP-dependent transferases"/>
    <property type="match status" value="1"/>
</dbReference>
<dbReference type="InterPro" id="IPR050477">
    <property type="entry name" value="GrpII_AminoAcid_Decarb"/>
</dbReference>
<evidence type="ECO:0000256" key="1">
    <source>
        <dbReference type="ARBA" id="ARBA00001933"/>
    </source>
</evidence>
<dbReference type="Proteomes" id="UP000075230">
    <property type="component" value="Unassembled WGS sequence"/>
</dbReference>
<keyword evidence="8" id="KW-1185">Reference proteome</keyword>
<reference evidence="5" key="3">
    <citation type="submission" date="2021-01" db="EMBL/GenBank/DDBJ databases">
        <authorList>
            <consortium name="Aspergillus luchuensis mut. kawachii IFO 4304 genome sequencing consortium"/>
            <person name="Kazuki M."/>
            <person name="Futagami T."/>
        </authorList>
    </citation>
    <scope>NUCLEOTIDE SEQUENCE</scope>
    <source>
        <strain evidence="5">IFO 4308</strain>
    </source>
</reference>
<dbReference type="AlphaFoldDB" id="A0A146G2P2"/>
<dbReference type="InterPro" id="IPR002129">
    <property type="entry name" value="PyrdxlP-dep_de-COase"/>
</dbReference>
<protein>
    <submittedName>
        <fullName evidence="6">Pyridoxal-dependent decarboxylase domain protein</fullName>
    </submittedName>
</protein>
<evidence type="ECO:0000313" key="6">
    <source>
        <dbReference type="EMBL" id="GAT31332.1"/>
    </source>
</evidence>
<evidence type="ECO:0000256" key="4">
    <source>
        <dbReference type="PIRSR" id="PIRSR602129-50"/>
    </source>
</evidence>
<keyword evidence="3" id="KW-0456">Lyase</keyword>
<dbReference type="Gene3D" id="3.40.640.10">
    <property type="entry name" value="Type I PLP-dependent aspartate aminotransferase-like (Major domain)"/>
    <property type="match status" value="1"/>
</dbReference>
<dbReference type="PANTHER" id="PTHR42735">
    <property type="match status" value="1"/>
</dbReference>
<evidence type="ECO:0000313" key="7">
    <source>
        <dbReference type="Proteomes" id="UP000075230"/>
    </source>
</evidence>
<organism evidence="6 7">
    <name type="scientific">Aspergillus kawachii</name>
    <name type="common">White koji mold</name>
    <name type="synonym">Aspergillus awamori var. kawachi</name>
    <dbReference type="NCBI Taxonomy" id="1069201"/>
    <lineage>
        <taxon>Eukaryota</taxon>
        <taxon>Fungi</taxon>
        <taxon>Dikarya</taxon>
        <taxon>Ascomycota</taxon>
        <taxon>Pezizomycotina</taxon>
        <taxon>Eurotiomycetes</taxon>
        <taxon>Eurotiomycetidae</taxon>
        <taxon>Eurotiales</taxon>
        <taxon>Aspergillaceae</taxon>
        <taxon>Aspergillus</taxon>
        <taxon>Aspergillus subgen. Circumdati</taxon>
    </lineage>
</organism>
<name>A0A146G2P2_ASPKA</name>
<comment type="cofactor">
    <cofactor evidence="1 4">
        <name>pyridoxal 5'-phosphate</name>
        <dbReference type="ChEBI" id="CHEBI:597326"/>
    </cofactor>
</comment>
<accession>A0A146G2P2</accession>
<dbReference type="KEGG" id="aluc:AKAW2_50715A"/>
<proteinExistence type="predicted"/>
<dbReference type="PANTHER" id="PTHR42735:SF4">
    <property type="entry name" value="PYRIDOXAL PHOSPHATE-DEPENDENT DECARBOXYLASE FAMILY PROTEIN"/>
    <property type="match status" value="1"/>
</dbReference>
<feature type="modified residue" description="N6-(pyridoxal phosphate)lysine" evidence="4">
    <location>
        <position position="440"/>
    </location>
</feature>
<dbReference type="InterPro" id="IPR015424">
    <property type="entry name" value="PyrdxlP-dep_Trfase"/>
</dbReference>
<dbReference type="GeneID" id="64961695"/>
<evidence type="ECO:0000313" key="5">
    <source>
        <dbReference type="EMBL" id="BCS00374.1"/>
    </source>
</evidence>
<reference evidence="6 7" key="1">
    <citation type="journal article" date="2016" name="DNA Res.">
        <title>Genome sequence of Aspergillus luchuensis NBRC 4314.</title>
        <authorList>
            <person name="Yamada O."/>
            <person name="Machida M."/>
            <person name="Hosoyama A."/>
            <person name="Goto M."/>
            <person name="Takahashi T."/>
            <person name="Futagami T."/>
            <person name="Yamagata Y."/>
            <person name="Takeuchi M."/>
            <person name="Kobayashi T."/>
            <person name="Koike H."/>
            <person name="Abe K."/>
            <person name="Asai K."/>
            <person name="Arita M."/>
            <person name="Fujita N."/>
            <person name="Fukuda K."/>
            <person name="Higa K."/>
            <person name="Horikawa H."/>
            <person name="Ishikawa T."/>
            <person name="Jinno K."/>
            <person name="Kato Y."/>
            <person name="Kirimura K."/>
            <person name="Mizutani O."/>
            <person name="Nakasone K."/>
            <person name="Sano M."/>
            <person name="Shiraishi Y."/>
            <person name="Tsukahara M."/>
            <person name="Gomi K."/>
        </authorList>
    </citation>
    <scope>NUCLEOTIDE SEQUENCE [LARGE SCALE GENOMIC DNA]</scope>
    <source>
        <strain evidence="6 7">RIB 2604</strain>
    </source>
</reference>
<dbReference type="EMBL" id="BCWF01000042">
    <property type="protein sequence ID" value="GAT31332.1"/>
    <property type="molecule type" value="Genomic_DNA"/>
</dbReference>
<evidence type="ECO:0000256" key="3">
    <source>
        <dbReference type="ARBA" id="ARBA00023239"/>
    </source>
</evidence>
<dbReference type="OrthoDB" id="2161780at2759"/>
<dbReference type="GO" id="GO:0030170">
    <property type="term" value="F:pyridoxal phosphate binding"/>
    <property type="evidence" value="ECO:0007669"/>
    <property type="project" value="InterPro"/>
</dbReference>
<reference evidence="7" key="2">
    <citation type="submission" date="2016-02" db="EMBL/GenBank/DDBJ databases">
        <title>Genome sequencing of Aspergillus luchuensis NBRC 4314.</title>
        <authorList>
            <person name="Yamada O."/>
        </authorList>
    </citation>
    <scope>NUCLEOTIDE SEQUENCE [LARGE SCALE GENOMIC DNA]</scope>
    <source>
        <strain evidence="7">RIB 2604</strain>
    </source>
</reference>
<dbReference type="EMBL" id="AP024429">
    <property type="protein sequence ID" value="BCS00374.1"/>
    <property type="molecule type" value="Genomic_DNA"/>
</dbReference>
<evidence type="ECO:0000256" key="2">
    <source>
        <dbReference type="ARBA" id="ARBA00022898"/>
    </source>
</evidence>
<dbReference type="GO" id="GO:0019752">
    <property type="term" value="P:carboxylic acid metabolic process"/>
    <property type="evidence" value="ECO:0007669"/>
    <property type="project" value="InterPro"/>
</dbReference>
<keyword evidence="2 4" id="KW-0663">Pyridoxal phosphate</keyword>
<sequence length="1037" mass="116968">MGDPRNAGENITPHELISSYFIGPRAENMKDFETNIAAILAKIKNTRLGYQPNTDGQEDVFISNETRTKLKPIRDNFTAAVGQAAETLGKQSIPSWHPRYQGHMCTDMTMPGLLGYFMTMIYSPNNVAVEGGPFTTVVELRVGKQLCKMFGYSIDEEKRDMPLSWGHITCDGTVANLESIWVARNLKFYPLSLYHAMREGPLGFIADDFRVTTCVGEEKLFKDLGVWELLNLRPEQILDMGEALYQQFGITSKYLEEALKPFSIQTTGKDVLENEFRIKKPAKYLLAQTRHYSWPKGGAIAGIGSANMQGVEVDMEGHISLDALEKELNHCLEQRQAVYAVVAVIGTTEEGAVDQLHDILAMRRRFQDRGLSFLVHADAAWGGYFASMIPRERMNLAGPIQQRDREEAVQKNPQLPLREDTLKDLIALREADTITVDPHKAGYIPYPAGSLCYRDGRMRFFVTWTSPYLTQGSMENIGVYGVEGSKPGAAAMAAWMSNQTIGLDPTGYSRLLGEAAFTSARLSACYAAMHAGHPLHNRKYIIVPFKPLPKEKEGFDCLSGEVDVERRKVLDCIINRTEADIEREGWDAHLPWLRQIGSDLNINAFAINWYRSDGTLNRDLEEANYLMRRVMNGLSITSTRGDPQRVPLFLTSTQFEPAMYGQCAQNFMRRLGLDACDQALWVIRNVVMSPFPTSQKFIGFFKDTLEKEIIKGVDWCRKRNSLEDKKITFLLRGTDKIFLDFQTSFHAATQRQQIILEATLMPKNTDLASSNDAKMKVNNDFIDLKRKNPDKVFAFESSSTVNLEALIKGIEEGPRIVGGSISAPGLDPESTIECRMEMKRVVISRPLNPTNRDDHYPRHLMPFYLYGSQNEFHISHMLLRAPNVDLSACGVTFTEALPQRVLALLERRALILTLTEYREETMHPFPETNSAILENDNFFFRPGQRFQVKIFEDHQEPTAKGPGLIDNLRFPIAREEMTLNSDVHVDVEALNKDPLEEEQVGISWESELDQIREVLNYGHVAAMNAANAGGAECDESD</sequence>
<reference evidence="5" key="4">
    <citation type="submission" date="2021-02" db="EMBL/GenBank/DDBJ databases">
        <title>Aspergillus luchuensis mut. kawachii IFO 4304 genome sequence.</title>
        <authorList>
            <person name="Mori K."/>
            <person name="Kadooka C."/>
            <person name="Goto M."/>
            <person name="Futagami T."/>
        </authorList>
    </citation>
    <scope>NUCLEOTIDE SEQUENCE</scope>
    <source>
        <strain evidence="5">IFO 4308</strain>
    </source>
</reference>
<evidence type="ECO:0000313" key="8">
    <source>
        <dbReference type="Proteomes" id="UP000661280"/>
    </source>
</evidence>
<dbReference type="InterPro" id="IPR015421">
    <property type="entry name" value="PyrdxlP-dep_Trfase_major"/>
</dbReference>
<dbReference type="VEuPathDB" id="FungiDB:ASPFODRAFT_41613"/>
<gene>
    <name evidence="5" type="ORF">AKAW2_50715A</name>
    <name evidence="6" type="ORF">RIB2604_04300630</name>
</gene>